<dbReference type="RefSeq" id="WP_308420393.1">
    <property type="nucleotide sequence ID" value="NZ_BMIP01000004.1"/>
</dbReference>
<evidence type="ECO:0000313" key="7">
    <source>
        <dbReference type="Proteomes" id="UP000612349"/>
    </source>
</evidence>
<protein>
    <submittedName>
        <fullName evidence="6">1-acyl-sn-glycerol-3-phosphate acyltransferase</fullName>
    </submittedName>
</protein>
<dbReference type="GO" id="GO:0003841">
    <property type="term" value="F:1-acylglycerol-3-phosphate O-acyltransferase activity"/>
    <property type="evidence" value="ECO:0007669"/>
    <property type="project" value="TreeGrafter"/>
</dbReference>
<comment type="caution">
    <text evidence="6">The sequence shown here is derived from an EMBL/GenBank/DDBJ whole genome shotgun (WGS) entry which is preliminary data.</text>
</comment>
<dbReference type="Proteomes" id="UP000612349">
    <property type="component" value="Unassembled WGS sequence"/>
</dbReference>
<keyword evidence="4" id="KW-1133">Transmembrane helix</keyword>
<reference evidence="6" key="2">
    <citation type="submission" date="2020-09" db="EMBL/GenBank/DDBJ databases">
        <authorList>
            <person name="Sun Q."/>
            <person name="Zhou Y."/>
        </authorList>
    </citation>
    <scope>NUCLEOTIDE SEQUENCE</scope>
    <source>
        <strain evidence="6">CGMCC 1.15360</strain>
    </source>
</reference>
<name>A0A916Z244_9SPHN</name>
<dbReference type="PANTHER" id="PTHR10434">
    <property type="entry name" value="1-ACYL-SN-GLYCEROL-3-PHOSPHATE ACYLTRANSFERASE"/>
    <property type="match status" value="1"/>
</dbReference>
<keyword evidence="4" id="KW-0812">Transmembrane</keyword>
<feature type="transmembrane region" description="Helical" evidence="4">
    <location>
        <begin position="7"/>
        <end position="29"/>
    </location>
</feature>
<organism evidence="6 7">
    <name type="scientific">Croceicoccus mobilis</name>
    <dbReference type="NCBI Taxonomy" id="1703339"/>
    <lineage>
        <taxon>Bacteria</taxon>
        <taxon>Pseudomonadati</taxon>
        <taxon>Pseudomonadota</taxon>
        <taxon>Alphaproteobacteria</taxon>
        <taxon>Sphingomonadales</taxon>
        <taxon>Erythrobacteraceae</taxon>
        <taxon>Croceicoccus</taxon>
    </lineage>
</organism>
<dbReference type="EMBL" id="BMIP01000004">
    <property type="protein sequence ID" value="GGD72084.1"/>
    <property type="molecule type" value="Genomic_DNA"/>
</dbReference>
<evidence type="ECO:0000259" key="5">
    <source>
        <dbReference type="SMART" id="SM00563"/>
    </source>
</evidence>
<dbReference type="GO" id="GO:0006654">
    <property type="term" value="P:phosphatidic acid biosynthetic process"/>
    <property type="evidence" value="ECO:0007669"/>
    <property type="project" value="TreeGrafter"/>
</dbReference>
<dbReference type="InterPro" id="IPR002123">
    <property type="entry name" value="Plipid/glycerol_acylTrfase"/>
</dbReference>
<proteinExistence type="predicted"/>
<evidence type="ECO:0000313" key="6">
    <source>
        <dbReference type="EMBL" id="GGD72084.1"/>
    </source>
</evidence>
<reference evidence="6" key="1">
    <citation type="journal article" date="2014" name="Int. J. Syst. Evol. Microbiol.">
        <title>Complete genome sequence of Corynebacterium casei LMG S-19264T (=DSM 44701T), isolated from a smear-ripened cheese.</title>
        <authorList>
            <consortium name="US DOE Joint Genome Institute (JGI-PGF)"/>
            <person name="Walter F."/>
            <person name="Albersmeier A."/>
            <person name="Kalinowski J."/>
            <person name="Ruckert C."/>
        </authorList>
    </citation>
    <scope>NUCLEOTIDE SEQUENCE</scope>
    <source>
        <strain evidence="6">CGMCC 1.15360</strain>
    </source>
</reference>
<accession>A0A916Z244</accession>
<keyword evidence="2" id="KW-0808">Transferase</keyword>
<dbReference type="CDD" id="cd07989">
    <property type="entry name" value="LPLAT_AGPAT-like"/>
    <property type="match status" value="1"/>
</dbReference>
<evidence type="ECO:0000256" key="1">
    <source>
        <dbReference type="ARBA" id="ARBA00005189"/>
    </source>
</evidence>
<keyword evidence="4" id="KW-0472">Membrane</keyword>
<feature type="domain" description="Phospholipid/glycerol acyltransferase" evidence="5">
    <location>
        <begin position="69"/>
        <end position="184"/>
    </location>
</feature>
<keyword evidence="3 6" id="KW-0012">Acyltransferase</keyword>
<gene>
    <name evidence="6" type="ORF">GCM10010990_21930</name>
</gene>
<dbReference type="Pfam" id="PF01553">
    <property type="entry name" value="Acyltransferase"/>
    <property type="match status" value="1"/>
</dbReference>
<evidence type="ECO:0000256" key="2">
    <source>
        <dbReference type="ARBA" id="ARBA00022679"/>
    </source>
</evidence>
<dbReference type="SUPFAM" id="SSF69593">
    <property type="entry name" value="Glycerol-3-phosphate (1)-acyltransferase"/>
    <property type="match status" value="1"/>
</dbReference>
<keyword evidence="7" id="KW-1185">Reference proteome</keyword>
<dbReference type="AlphaFoldDB" id="A0A916Z244"/>
<dbReference type="SMART" id="SM00563">
    <property type="entry name" value="PlsC"/>
    <property type="match status" value="1"/>
</dbReference>
<evidence type="ECO:0000256" key="4">
    <source>
        <dbReference type="SAM" id="Phobius"/>
    </source>
</evidence>
<comment type="pathway">
    <text evidence="1">Lipid metabolism.</text>
</comment>
<evidence type="ECO:0000256" key="3">
    <source>
        <dbReference type="ARBA" id="ARBA00023315"/>
    </source>
</evidence>
<dbReference type="PANTHER" id="PTHR10434:SF11">
    <property type="entry name" value="1-ACYL-SN-GLYCEROL-3-PHOSPHATE ACYLTRANSFERASE"/>
    <property type="match status" value="1"/>
</dbReference>
<sequence>MARLRTLLFSIFFYTASVLLVVIAMPIGLVSRRGVIAAATIWCRIHRWCVRWLLGVRIRIEGELHDGQAMYALRHESFFEAIDLPIFLPTPPIIFAKMELLRIPLWGWLAARYGIVGVERGKGASALRTMRRAALAAKESGRDFAIFPEGTRVRDNEAPEMKAGLYGIYRMVELPLVPVAVDSGRLYQQSPKRAGTITYRIGKAIEPGLPRNVLEAEVHAAINALNPAFEGQVSGDQIDGR</sequence>